<keyword evidence="1" id="KW-0560">Oxidoreductase</keyword>
<dbReference type="OrthoDB" id="5958943at2759"/>
<dbReference type="InterPro" id="IPR036291">
    <property type="entry name" value="NAD(P)-bd_dom_sf"/>
</dbReference>
<evidence type="ECO:0008006" key="6">
    <source>
        <dbReference type="Google" id="ProtNLM"/>
    </source>
</evidence>
<dbReference type="Gene3D" id="3.40.50.720">
    <property type="entry name" value="NAD(P)-binding Rossmann-like Domain"/>
    <property type="match status" value="1"/>
</dbReference>
<keyword evidence="5" id="KW-1185">Reference proteome</keyword>
<evidence type="ECO:0000313" key="5">
    <source>
        <dbReference type="Proteomes" id="UP000288168"/>
    </source>
</evidence>
<protein>
    <recommendedName>
        <fullName evidence="6">3-hydroxyacyl-CoA dehydrogenase</fullName>
    </recommendedName>
</protein>
<dbReference type="InterPro" id="IPR000033">
    <property type="entry name" value="LDLR_classB_rpt"/>
</dbReference>
<comment type="caution">
    <text evidence="4">The sequence shown here is derived from an EMBL/GenBank/DDBJ whole genome shotgun (WGS) entry which is preliminary data.</text>
</comment>
<feature type="domain" description="3-hydroxyacyl-CoA dehydrogenase C-terminal" evidence="2">
    <location>
        <begin position="197"/>
        <end position="290"/>
    </location>
</feature>
<dbReference type="InterPro" id="IPR006176">
    <property type="entry name" value="3-OHacyl-CoA_DH_NAD-bd"/>
</dbReference>
<dbReference type="EMBL" id="NKCI01000229">
    <property type="protein sequence ID" value="RSL46869.1"/>
    <property type="molecule type" value="Genomic_DNA"/>
</dbReference>
<dbReference type="SUPFAM" id="SSF63825">
    <property type="entry name" value="YWTD domain"/>
    <property type="match status" value="1"/>
</dbReference>
<dbReference type="PANTHER" id="PTHR48075">
    <property type="entry name" value="3-HYDROXYACYL-COA DEHYDROGENASE FAMILY PROTEIN"/>
    <property type="match status" value="1"/>
</dbReference>
<accession>A0A428P1G5</accession>
<organism evidence="4 5">
    <name type="scientific">Fusarium duplospermum</name>
    <dbReference type="NCBI Taxonomy" id="1325734"/>
    <lineage>
        <taxon>Eukaryota</taxon>
        <taxon>Fungi</taxon>
        <taxon>Dikarya</taxon>
        <taxon>Ascomycota</taxon>
        <taxon>Pezizomycotina</taxon>
        <taxon>Sordariomycetes</taxon>
        <taxon>Hypocreomycetidae</taxon>
        <taxon>Hypocreales</taxon>
        <taxon>Nectriaceae</taxon>
        <taxon>Fusarium</taxon>
        <taxon>Fusarium solani species complex</taxon>
    </lineage>
</organism>
<feature type="domain" description="3-hydroxyacyl-CoA dehydrogenase NAD binding" evidence="3">
    <location>
        <begin position="14"/>
        <end position="176"/>
    </location>
</feature>
<evidence type="ECO:0000259" key="3">
    <source>
        <dbReference type="Pfam" id="PF02737"/>
    </source>
</evidence>
<dbReference type="Gene3D" id="1.10.1040.10">
    <property type="entry name" value="N-(1-d-carboxylethyl)-l-norvaline Dehydrogenase, domain 2"/>
    <property type="match status" value="1"/>
</dbReference>
<reference evidence="4 5" key="1">
    <citation type="submission" date="2017-06" db="EMBL/GenBank/DDBJ databases">
        <title>Comparative genomic analysis of Ambrosia Fusariam Clade fungi.</title>
        <authorList>
            <person name="Stajich J.E."/>
            <person name="Carrillo J."/>
            <person name="Kijimoto T."/>
            <person name="Eskalen A."/>
            <person name="O'Donnell K."/>
            <person name="Kasson M."/>
        </authorList>
    </citation>
    <scope>NUCLEOTIDE SEQUENCE [LARGE SCALE GENOMIC DNA]</scope>
    <source>
        <strain evidence="4 5">NRRL62584</strain>
    </source>
</reference>
<proteinExistence type="predicted"/>
<gene>
    <name evidence="4" type="ORF">CEP54_013651</name>
</gene>
<dbReference type="Pfam" id="PF00725">
    <property type="entry name" value="3HCDH"/>
    <property type="match status" value="1"/>
</dbReference>
<dbReference type="InterPro" id="IPR006108">
    <property type="entry name" value="3HC_DH_C"/>
</dbReference>
<dbReference type="Pfam" id="PF02737">
    <property type="entry name" value="3HCDH_N"/>
    <property type="match status" value="1"/>
</dbReference>
<dbReference type="STRING" id="1325734.A0A428P1G5"/>
<dbReference type="Proteomes" id="UP000288168">
    <property type="component" value="Unassembled WGS sequence"/>
</dbReference>
<dbReference type="Gene3D" id="2.120.10.30">
    <property type="entry name" value="TolB, C-terminal domain"/>
    <property type="match status" value="2"/>
</dbReference>
<dbReference type="PANTHER" id="PTHR48075:SF10">
    <property type="entry name" value="DEHYDROGENASE, PUTATIVE (AFU_ORTHOLOGUE AFUA_5G10070)-RELATED"/>
    <property type="match status" value="1"/>
</dbReference>
<dbReference type="InterPro" id="IPR013328">
    <property type="entry name" value="6PGD_dom2"/>
</dbReference>
<evidence type="ECO:0000313" key="4">
    <source>
        <dbReference type="EMBL" id="RSL46869.1"/>
    </source>
</evidence>
<dbReference type="SMART" id="SM00135">
    <property type="entry name" value="LY"/>
    <property type="match status" value="5"/>
</dbReference>
<sequence>MSWQPPKNFETRPVAILGAGVLGRRIDLTRVSTACTWASAGYNVNVRDPSDEQRSQCLQYVDEELDKYLQQTSANKGTVSVFKNLEPALEDAWLVIEAIPEIIELMIVTFATLDTMAPQDCILCTNSSSYKSSEMISKVSDPTKRRILNMHYYMPPDCMVVELMTDGVTDEAIFPFLSARLRETAASPYTARKESTGFILNRLLAAIKREILTILSEGVSVPEEIDGIWRELFNGDSAPCKLMDDVGLDTVAFIESHYIAERGLSSKPTVDYLKSTYLDHGKLGSKSPNGGLYPPTIKAKVHNGTTSSGSTLLVLDVGLSAAHPSMTSGEILQLDTNGQHAKTILSGQSLPDGIDVDDSTGRIFWTNMGKPGARDGAVYSANKDGTDIRTLVAPGTINTPKQLCCDRQNKTLYFSDREGCAVYRCNYDGSALEALVDNGKSSSEDGTQSDVLDWCVGIAVSPSHGKFYWTQKGPSKGGKGRIFCAEMDNPGNSACIMDGLPEPIDLEIDEAGSKLYWTDRGEIPSGNALFMVPLDEAGLPAPMGTASSIKPQVLTKNLNEAIGLKLDAKNNRIFVTDLGGRIYSYDIEAGEKSVIYADDNRAFTGIVVV</sequence>
<evidence type="ECO:0000256" key="1">
    <source>
        <dbReference type="ARBA" id="ARBA00023002"/>
    </source>
</evidence>
<name>A0A428P1G5_9HYPO</name>
<dbReference type="SUPFAM" id="SSF48179">
    <property type="entry name" value="6-phosphogluconate dehydrogenase C-terminal domain-like"/>
    <property type="match status" value="1"/>
</dbReference>
<dbReference type="GO" id="GO:0006631">
    <property type="term" value="P:fatty acid metabolic process"/>
    <property type="evidence" value="ECO:0007669"/>
    <property type="project" value="InterPro"/>
</dbReference>
<evidence type="ECO:0000259" key="2">
    <source>
        <dbReference type="Pfam" id="PF00725"/>
    </source>
</evidence>
<dbReference type="InterPro" id="IPR011042">
    <property type="entry name" value="6-blade_b-propeller_TolB-like"/>
</dbReference>
<dbReference type="GO" id="GO:0070403">
    <property type="term" value="F:NAD+ binding"/>
    <property type="evidence" value="ECO:0007669"/>
    <property type="project" value="InterPro"/>
</dbReference>
<dbReference type="AlphaFoldDB" id="A0A428P1G5"/>
<dbReference type="InterPro" id="IPR008927">
    <property type="entry name" value="6-PGluconate_DH-like_C_sf"/>
</dbReference>
<dbReference type="SUPFAM" id="SSF51735">
    <property type="entry name" value="NAD(P)-binding Rossmann-fold domains"/>
    <property type="match status" value="1"/>
</dbReference>
<dbReference type="GO" id="GO:0016616">
    <property type="term" value="F:oxidoreductase activity, acting on the CH-OH group of donors, NAD or NADP as acceptor"/>
    <property type="evidence" value="ECO:0007669"/>
    <property type="project" value="InterPro"/>
</dbReference>